<evidence type="ECO:0000256" key="5">
    <source>
        <dbReference type="ARBA" id="ARBA00011996"/>
    </source>
</evidence>
<dbReference type="Proteomes" id="UP000262325">
    <property type="component" value="Unassembled WGS sequence"/>
</dbReference>
<evidence type="ECO:0000256" key="12">
    <source>
        <dbReference type="ARBA" id="ARBA00022842"/>
    </source>
</evidence>
<proteinExistence type="inferred from homology"/>
<dbReference type="Gene3D" id="3.30.1490.20">
    <property type="entry name" value="ATP-grasp fold, A domain"/>
    <property type="match status" value="1"/>
</dbReference>
<evidence type="ECO:0000259" key="15">
    <source>
        <dbReference type="Pfam" id="PF01326"/>
    </source>
</evidence>
<comment type="cofactor">
    <cofactor evidence="1">
        <name>Mg(2+)</name>
        <dbReference type="ChEBI" id="CHEBI:18420"/>
    </cofactor>
</comment>
<keyword evidence="12" id="KW-0460">Magnesium</keyword>
<keyword evidence="11" id="KW-0067">ATP-binding</keyword>
<dbReference type="GO" id="GO:0046872">
    <property type="term" value="F:metal ion binding"/>
    <property type="evidence" value="ECO:0007669"/>
    <property type="project" value="UniProtKB-KW"/>
</dbReference>
<comment type="catalytic activity">
    <reaction evidence="14">
        <text>pyruvate + ATP + H2O = phosphoenolpyruvate + AMP + phosphate + 2 H(+)</text>
        <dbReference type="Rhea" id="RHEA:11364"/>
        <dbReference type="ChEBI" id="CHEBI:15361"/>
        <dbReference type="ChEBI" id="CHEBI:15377"/>
        <dbReference type="ChEBI" id="CHEBI:15378"/>
        <dbReference type="ChEBI" id="CHEBI:30616"/>
        <dbReference type="ChEBI" id="CHEBI:43474"/>
        <dbReference type="ChEBI" id="CHEBI:58702"/>
        <dbReference type="ChEBI" id="CHEBI:456215"/>
        <dbReference type="EC" id="2.7.9.2"/>
    </reaction>
</comment>
<evidence type="ECO:0000256" key="9">
    <source>
        <dbReference type="ARBA" id="ARBA00022741"/>
    </source>
</evidence>
<keyword evidence="16" id="KW-0670">Pyruvate</keyword>
<organism evidence="16 17">
    <name type="scientific">Flexistipes sinusarabici</name>
    <dbReference type="NCBI Taxonomy" id="2352"/>
    <lineage>
        <taxon>Bacteria</taxon>
        <taxon>Pseudomonadati</taxon>
        <taxon>Deferribacterota</taxon>
        <taxon>Deferribacteres</taxon>
        <taxon>Deferribacterales</taxon>
        <taxon>Flexistipitaceae</taxon>
        <taxon>Flexistipes</taxon>
    </lineage>
</organism>
<gene>
    <name evidence="16" type="ORF">DHM44_00085</name>
</gene>
<evidence type="ECO:0000256" key="8">
    <source>
        <dbReference type="ARBA" id="ARBA00022723"/>
    </source>
</evidence>
<evidence type="ECO:0000256" key="7">
    <source>
        <dbReference type="ARBA" id="ARBA00022679"/>
    </source>
</evidence>
<protein>
    <recommendedName>
        <fullName evidence="6">Phosphoenolpyruvate synthase</fullName>
        <ecNumber evidence="5">2.7.9.2</ecNumber>
    </recommendedName>
    <alternativeName>
        <fullName evidence="13">Pyruvate, water dikinase</fullName>
    </alternativeName>
</protein>
<evidence type="ECO:0000256" key="14">
    <source>
        <dbReference type="ARBA" id="ARBA00047700"/>
    </source>
</evidence>
<dbReference type="PANTHER" id="PTHR43030:SF1">
    <property type="entry name" value="PHOSPHOENOLPYRUVATE SYNTHASE"/>
    <property type="match status" value="1"/>
</dbReference>
<accession>A0A3D5Q8T6</accession>
<dbReference type="InterPro" id="IPR013815">
    <property type="entry name" value="ATP_grasp_subdomain_1"/>
</dbReference>
<evidence type="ECO:0000313" key="17">
    <source>
        <dbReference type="Proteomes" id="UP000262325"/>
    </source>
</evidence>
<evidence type="ECO:0000256" key="11">
    <source>
        <dbReference type="ARBA" id="ARBA00022840"/>
    </source>
</evidence>
<evidence type="ECO:0000256" key="2">
    <source>
        <dbReference type="ARBA" id="ARBA00002988"/>
    </source>
</evidence>
<comment type="pathway">
    <text evidence="3">Carbohydrate biosynthesis; gluconeogenesis.</text>
</comment>
<comment type="caution">
    <text evidence="16">The sequence shown here is derived from an EMBL/GenBank/DDBJ whole genome shotgun (WGS) entry which is preliminary data.</text>
</comment>
<evidence type="ECO:0000313" key="16">
    <source>
        <dbReference type="EMBL" id="HCW92060.1"/>
    </source>
</evidence>
<dbReference type="SUPFAM" id="SSF56059">
    <property type="entry name" value="Glutathione synthetase ATP-binding domain-like"/>
    <property type="match status" value="1"/>
</dbReference>
<name>A0A3D5Q8T6_FLESI</name>
<evidence type="ECO:0000256" key="13">
    <source>
        <dbReference type="ARBA" id="ARBA00033470"/>
    </source>
</evidence>
<comment type="function">
    <text evidence="2">Catalyzes the phosphorylation of pyruvate to phosphoenolpyruvate.</text>
</comment>
<keyword evidence="8" id="KW-0479">Metal-binding</keyword>
<evidence type="ECO:0000256" key="4">
    <source>
        <dbReference type="ARBA" id="ARBA00007837"/>
    </source>
</evidence>
<keyword evidence="7" id="KW-0808">Transferase</keyword>
<evidence type="ECO:0000256" key="10">
    <source>
        <dbReference type="ARBA" id="ARBA00022777"/>
    </source>
</evidence>
<dbReference type="InterPro" id="IPR002192">
    <property type="entry name" value="PPDK_AMP/ATP-bd"/>
</dbReference>
<feature type="domain" description="Pyruvate phosphate dikinase AMP/ATP-binding" evidence="15">
    <location>
        <begin position="297"/>
        <end position="673"/>
    </location>
</feature>
<dbReference type="AlphaFoldDB" id="A0A3D5Q8T6"/>
<dbReference type="EC" id="2.7.9.2" evidence="5"/>
<keyword evidence="10 16" id="KW-0418">Kinase</keyword>
<reference evidence="16 17" key="1">
    <citation type="journal article" date="2018" name="Nat. Biotechnol.">
        <title>A standardized bacterial taxonomy based on genome phylogeny substantially revises the tree of life.</title>
        <authorList>
            <person name="Parks D.H."/>
            <person name="Chuvochina M."/>
            <person name="Waite D.W."/>
            <person name="Rinke C."/>
            <person name="Skarshewski A."/>
            <person name="Chaumeil P.A."/>
            <person name="Hugenholtz P."/>
        </authorList>
    </citation>
    <scope>NUCLEOTIDE SEQUENCE [LARGE SCALE GENOMIC DNA]</scope>
    <source>
        <strain evidence="16">UBA8672</strain>
    </source>
</reference>
<sequence length="866" mass="99286">MSDKSPVSSGISGLDTILNNLTKGDNVVWLSPSIKDYSRFVAPFVKQAVQDKRKIVYFRFASHENLIPEECRSYVDEHKLEAGVGFESFTKEVYSEVERHGKSVFYVFDSLSDLLYEWVTDAAISNFFMVICPFLYKLDTVAYFAILKHYHSFETISKIRKTAQVLIEVFNREGTHYVHPHKVFGKNSPTMFLPHECRDEENFIPIDNSYLATKLSSTLCAVNRSILNRRLDSWDRIFMEAEKFEQGSGNRSDYEIVNRIIKALMGRDEKILSLVKKHFTINDLLEIKNRMIGTGFIGGKAVGMLLARKILYNTNPGKWEEQLEPHDSFYIGSDIFYTFIIYNGWGGVFFFLKTDEGYFSAAKRLEELIMQGDFPEDVKDEFHEMLDHFGQYPFIIRSSSLLEDGFGNAFAGKYESFFCPIQGTRDERFEDFIHSLKKIYASAMSEDALSYRIERGLKYEDEVMALLVQRVSGSYHGYYYYPHVAGVGLSYNTYVWSKDIDPDAGMLRIVMGLGTRAVNRIEGDYARIVALNNPSLVPLSDKDNMFKYAQKDLDVLDVRSSGKHMVSFYMLDKENIPFDLNWIAERDFDTMRRLADSGGEVKDIWVLTFNKLLKSKFPAIMSDMMNTVEDEYECPVDIEFTLGFLDSESYVINLVQCRPLQANASDAKNIKVKKSAGDKILIETEGNFMGGNVCDYIRRVIYIDPTKYSTLSTTDKHEVARKIGEINRQMTVKKKFYTLVLGPGRWGTTSPELGIPVSFSDINNMYGLGEIEYEAGGLMPELSFGTHFFQDIVESNIFYLAVFARKDGGFIDSEYFKETDSVTKELVDVSKAVEETIRVIDFPKKTLYLTSNIKTQKLRLFIKHSS</sequence>
<keyword evidence="9" id="KW-0547">Nucleotide-binding</keyword>
<dbReference type="GO" id="GO:0005524">
    <property type="term" value="F:ATP binding"/>
    <property type="evidence" value="ECO:0007669"/>
    <property type="project" value="UniProtKB-KW"/>
</dbReference>
<dbReference type="GO" id="GO:0008986">
    <property type="term" value="F:pyruvate, water dikinase activity"/>
    <property type="evidence" value="ECO:0007669"/>
    <property type="project" value="UniProtKB-EC"/>
</dbReference>
<dbReference type="InterPro" id="IPR006319">
    <property type="entry name" value="PEP_synth"/>
</dbReference>
<dbReference type="PANTHER" id="PTHR43030">
    <property type="entry name" value="PHOSPHOENOLPYRUVATE SYNTHASE"/>
    <property type="match status" value="1"/>
</dbReference>
<comment type="similarity">
    <text evidence="4">Belongs to the PEP-utilizing enzyme family.</text>
</comment>
<dbReference type="EMBL" id="DPPF01000001">
    <property type="protein sequence ID" value="HCW92060.1"/>
    <property type="molecule type" value="Genomic_DNA"/>
</dbReference>
<evidence type="ECO:0000256" key="1">
    <source>
        <dbReference type="ARBA" id="ARBA00001946"/>
    </source>
</evidence>
<dbReference type="Pfam" id="PF01326">
    <property type="entry name" value="PPDK_N"/>
    <property type="match status" value="1"/>
</dbReference>
<evidence type="ECO:0000256" key="3">
    <source>
        <dbReference type="ARBA" id="ARBA00004742"/>
    </source>
</evidence>
<evidence type="ECO:0000256" key="6">
    <source>
        <dbReference type="ARBA" id="ARBA00021623"/>
    </source>
</evidence>